<organism evidence="1 2">
    <name type="scientific">Plasmopara halstedii</name>
    <name type="common">Downy mildew of sunflower</name>
    <dbReference type="NCBI Taxonomy" id="4781"/>
    <lineage>
        <taxon>Eukaryota</taxon>
        <taxon>Sar</taxon>
        <taxon>Stramenopiles</taxon>
        <taxon>Oomycota</taxon>
        <taxon>Peronosporomycetes</taxon>
        <taxon>Peronosporales</taxon>
        <taxon>Peronosporaceae</taxon>
        <taxon>Plasmopara</taxon>
    </lineage>
</organism>
<accession>A0A0P1AP63</accession>
<evidence type="ECO:0000313" key="2">
    <source>
        <dbReference type="Proteomes" id="UP000054928"/>
    </source>
</evidence>
<reference evidence="2" key="1">
    <citation type="submission" date="2014-09" db="EMBL/GenBank/DDBJ databases">
        <authorList>
            <person name="Sharma Rahul"/>
            <person name="Thines Marco"/>
        </authorList>
    </citation>
    <scope>NUCLEOTIDE SEQUENCE [LARGE SCALE GENOMIC DNA]</scope>
</reference>
<dbReference type="GeneID" id="36408510"/>
<protein>
    <submittedName>
        <fullName evidence="1">Uncharacterized protein</fullName>
    </submittedName>
</protein>
<sequence length="186" mass="20412">MQRTYAVGMSLSDANKRNDAIWIEIKSLKWLFALKYDGNGNLTRLKAQPVASVSTSIGLGNTTAHSPVASHNTIPNSRMTNTRTIEVVTNYVVRDHSSTTINDDDQASVSVVVNVDDFLARSKSSDQVKFFTIGRFGQVDVDPVCNAHVVSEDLALNKTDVCRDVYPSMVRRPASGDASKRCDPFT</sequence>
<dbReference type="Proteomes" id="UP000054928">
    <property type="component" value="Unassembled WGS sequence"/>
</dbReference>
<dbReference type="RefSeq" id="XP_024579614.1">
    <property type="nucleotide sequence ID" value="XM_024729215.1"/>
</dbReference>
<dbReference type="EMBL" id="CCYD01000653">
    <property type="protein sequence ID" value="CEG43245.1"/>
    <property type="molecule type" value="Genomic_DNA"/>
</dbReference>
<name>A0A0P1AP63_PLAHL</name>
<evidence type="ECO:0000313" key="1">
    <source>
        <dbReference type="EMBL" id="CEG43245.1"/>
    </source>
</evidence>
<keyword evidence="2" id="KW-1185">Reference proteome</keyword>
<dbReference type="AlphaFoldDB" id="A0A0P1AP63"/>
<proteinExistence type="predicted"/>